<dbReference type="Proteomes" id="UP001604043">
    <property type="component" value="Unassembled WGS sequence"/>
</dbReference>
<name>A0ABW6ZPS9_9HYPH</name>
<evidence type="ECO:0000256" key="8">
    <source>
        <dbReference type="ARBA" id="ARBA00031559"/>
    </source>
</evidence>
<organism evidence="9 10">
    <name type="scientific">Xanthobacter aminoxidans</name>
    <dbReference type="NCBI Taxonomy" id="186280"/>
    <lineage>
        <taxon>Bacteria</taxon>
        <taxon>Pseudomonadati</taxon>
        <taxon>Pseudomonadota</taxon>
        <taxon>Alphaproteobacteria</taxon>
        <taxon>Hyphomicrobiales</taxon>
        <taxon>Xanthobacteraceae</taxon>
        <taxon>Xanthobacter</taxon>
    </lineage>
</organism>
<keyword evidence="6" id="KW-0788">Thiol protease</keyword>
<keyword evidence="3" id="KW-0963">Cytoplasm</keyword>
<dbReference type="SUPFAM" id="SSF53182">
    <property type="entry name" value="Pyrrolidone carboxyl peptidase (pyroglutamate aminopeptidase)"/>
    <property type="match status" value="1"/>
</dbReference>
<dbReference type="PRINTS" id="PR00706">
    <property type="entry name" value="PYROGLUPTASE"/>
</dbReference>
<dbReference type="Gene3D" id="3.40.630.20">
    <property type="entry name" value="Peptidase C15, pyroglutamyl peptidase I-like"/>
    <property type="match status" value="1"/>
</dbReference>
<protein>
    <recommendedName>
        <fullName evidence="2">Pyrrolidone-carboxylate peptidase</fullName>
    </recommendedName>
    <alternativeName>
        <fullName evidence="7">5-oxoprolyl-peptidase</fullName>
    </alternativeName>
    <alternativeName>
        <fullName evidence="8">Pyroglutamyl-peptidase I</fullName>
    </alternativeName>
</protein>
<keyword evidence="5" id="KW-0378">Hydrolase</keyword>
<evidence type="ECO:0000313" key="10">
    <source>
        <dbReference type="Proteomes" id="UP001604043"/>
    </source>
</evidence>
<evidence type="ECO:0000313" key="9">
    <source>
        <dbReference type="EMBL" id="MFG1255604.1"/>
    </source>
</evidence>
<dbReference type="InterPro" id="IPR016125">
    <property type="entry name" value="Peptidase_C15-like"/>
</dbReference>
<evidence type="ECO:0000256" key="7">
    <source>
        <dbReference type="ARBA" id="ARBA00030836"/>
    </source>
</evidence>
<dbReference type="PIRSF" id="PIRSF015592">
    <property type="entry name" value="Prld-crbxl_pptds"/>
    <property type="match status" value="1"/>
</dbReference>
<sequence length="215" mass="23054">MRILICAFGPFPGVAVNPSQQLASDLLRLRRPALCGIQIALEILPTRWDALARLDARLAAFDPDAVLLLGVAARRSRVSIEMRAVNATRAAPDAARRHPPARHLAADGPPLLRACVPAGPLANALRRTGIPAAPSQDAGRYLCNASYFHALAWAGRQSGRPRPVLFVHLPRHEGRPAGVSRARMGRGLSQIVLALAAQARRPSAAVRSDAFKSME</sequence>
<accession>A0ABW6ZPS9</accession>
<comment type="similarity">
    <text evidence="1">Belongs to the peptidase C15 family.</text>
</comment>
<dbReference type="PANTHER" id="PTHR23402:SF1">
    <property type="entry name" value="PYROGLUTAMYL-PEPTIDASE I"/>
    <property type="match status" value="1"/>
</dbReference>
<evidence type="ECO:0000256" key="4">
    <source>
        <dbReference type="ARBA" id="ARBA00022670"/>
    </source>
</evidence>
<evidence type="ECO:0000256" key="3">
    <source>
        <dbReference type="ARBA" id="ARBA00022490"/>
    </source>
</evidence>
<evidence type="ECO:0000256" key="5">
    <source>
        <dbReference type="ARBA" id="ARBA00022801"/>
    </source>
</evidence>
<dbReference type="Pfam" id="PF01470">
    <property type="entry name" value="Peptidase_C15"/>
    <property type="match status" value="1"/>
</dbReference>
<dbReference type="InterPro" id="IPR000816">
    <property type="entry name" value="Peptidase_C15"/>
</dbReference>
<dbReference type="EMBL" id="JBAFUR010000012">
    <property type="protein sequence ID" value="MFG1255604.1"/>
    <property type="molecule type" value="Genomic_DNA"/>
</dbReference>
<evidence type="ECO:0000256" key="2">
    <source>
        <dbReference type="ARBA" id="ARBA00019191"/>
    </source>
</evidence>
<keyword evidence="4" id="KW-0645">Protease</keyword>
<dbReference type="RefSeq" id="WP_038192675.1">
    <property type="nucleotide sequence ID" value="NZ_JBAFUR010000012.1"/>
</dbReference>
<evidence type="ECO:0000256" key="6">
    <source>
        <dbReference type="ARBA" id="ARBA00022807"/>
    </source>
</evidence>
<reference evidence="9 10" key="1">
    <citation type="submission" date="2024-02" db="EMBL/GenBank/DDBJ databases">
        <title>Expansion and revision of Xanthobacter and proposal of Roseixanthobacter gen. nov.</title>
        <authorList>
            <person name="Soltysiak M.P.M."/>
            <person name="Jalihal A."/>
            <person name="Ory A."/>
            <person name="Chrisophersen C."/>
            <person name="Lee A.D."/>
            <person name="Boulton J."/>
            <person name="Springer M."/>
        </authorList>
    </citation>
    <scope>NUCLEOTIDE SEQUENCE [LARGE SCALE GENOMIC DNA]</scope>
    <source>
        <strain evidence="9 10">CB5</strain>
    </source>
</reference>
<gene>
    <name evidence="9" type="ORF">V5F30_25555</name>
</gene>
<dbReference type="PANTHER" id="PTHR23402">
    <property type="entry name" value="PROTEASE FAMILY C15 PYROGLUTAMYL-PEPTIDASE I-RELATED"/>
    <property type="match status" value="1"/>
</dbReference>
<keyword evidence="10" id="KW-1185">Reference proteome</keyword>
<proteinExistence type="inferred from homology"/>
<comment type="caution">
    <text evidence="9">The sequence shown here is derived from an EMBL/GenBank/DDBJ whole genome shotgun (WGS) entry which is preliminary data.</text>
</comment>
<evidence type="ECO:0000256" key="1">
    <source>
        <dbReference type="ARBA" id="ARBA00006641"/>
    </source>
</evidence>
<dbReference type="InterPro" id="IPR036440">
    <property type="entry name" value="Peptidase_C15-like_sf"/>
</dbReference>